<keyword evidence="3" id="KW-0479">Metal-binding</keyword>
<dbReference type="GO" id="GO:0005975">
    <property type="term" value="P:carbohydrate metabolic process"/>
    <property type="evidence" value="ECO:0007669"/>
    <property type="project" value="InterPro"/>
</dbReference>
<feature type="binding site" evidence="2">
    <location>
        <begin position="210"/>
        <end position="212"/>
    </location>
    <ligand>
        <name>dihydroxyacetone phosphate</name>
        <dbReference type="ChEBI" id="CHEBI:57642"/>
    </ligand>
</feature>
<dbReference type="Proteomes" id="UP000184080">
    <property type="component" value="Unassembled WGS sequence"/>
</dbReference>
<comment type="cofactor">
    <cofactor evidence="3">
        <name>Zn(2+)</name>
        <dbReference type="ChEBI" id="CHEBI:29105"/>
    </cofactor>
    <text evidence="3">Binds 2 Zn(2+) ions per subunit. One is catalytic and the other provides a structural contribution.</text>
</comment>
<dbReference type="RefSeq" id="WP_073011471.1">
    <property type="nucleotide sequence ID" value="NZ_FQZO01000010.1"/>
</dbReference>
<dbReference type="NCBIfam" id="TIGR00167">
    <property type="entry name" value="cbbA"/>
    <property type="match status" value="1"/>
</dbReference>
<dbReference type="CDD" id="cd00947">
    <property type="entry name" value="TBP_aldolase_IIB"/>
    <property type="match status" value="1"/>
</dbReference>
<feature type="binding site" evidence="2">
    <location>
        <begin position="231"/>
        <end position="234"/>
    </location>
    <ligand>
        <name>dihydroxyacetone phosphate</name>
        <dbReference type="ChEBI" id="CHEBI:57642"/>
    </ligand>
</feature>
<sequence length="281" mass="31060">MNLVSMKALLCKAEEKGTGIAAINVSNIETINAVMEAAERVNYPVILQVAPIQLNIQKISYSEITEIVKILGNKYNIEVALHLDHAETINECIEAIDAGFTSVMYDGSNVSLEENIENSKKVVDYAKDKGVTVEAELGRVAGAESGADDSIKGLMTIPKLASFFVKSTGVHCLAVSIGNAHGHYKYEPKLDFERLEEIRTQAKIPLVLHGGTGIPDTDIQRAIELGIRKINFFTEIDNEFVNGFINSYEKNKNIYMMAAQEAGRQRMLTKAIEKIKLCMKY</sequence>
<dbReference type="GO" id="GO:0008270">
    <property type="term" value="F:zinc ion binding"/>
    <property type="evidence" value="ECO:0007669"/>
    <property type="project" value="InterPro"/>
</dbReference>
<feature type="binding site" evidence="3">
    <location>
        <position position="209"/>
    </location>
    <ligand>
        <name>Zn(2+)</name>
        <dbReference type="ChEBI" id="CHEBI:29105"/>
        <label>1</label>
        <note>catalytic</note>
    </ligand>
</feature>
<dbReference type="InterPro" id="IPR050246">
    <property type="entry name" value="Class_II_FBP_aldolase"/>
</dbReference>
<dbReference type="OrthoDB" id="9803995at2"/>
<dbReference type="PANTHER" id="PTHR30304">
    <property type="entry name" value="D-TAGATOSE-1,6-BISPHOSPHATE ALDOLASE"/>
    <property type="match status" value="1"/>
</dbReference>
<dbReference type="InterPro" id="IPR000771">
    <property type="entry name" value="FBA_II"/>
</dbReference>
<dbReference type="PANTHER" id="PTHR30304:SF0">
    <property type="entry name" value="D-TAGATOSE-1,6-BISPHOSPHATE ALDOLASE SUBUNIT GATY-RELATED"/>
    <property type="match status" value="1"/>
</dbReference>
<dbReference type="Pfam" id="PF01116">
    <property type="entry name" value="F_bP_aldolase"/>
    <property type="match status" value="1"/>
</dbReference>
<reference evidence="4 5" key="1">
    <citation type="submission" date="2016-11" db="EMBL/GenBank/DDBJ databases">
        <authorList>
            <person name="Jaros S."/>
            <person name="Januszkiewicz K."/>
            <person name="Wedrychowicz H."/>
        </authorList>
    </citation>
    <scope>NUCLEOTIDE SEQUENCE [LARGE SCALE GENOMIC DNA]</scope>
    <source>
        <strain evidence="4 5">DSM 21864</strain>
    </source>
</reference>
<dbReference type="AlphaFoldDB" id="A0A1M6N0B4"/>
<gene>
    <name evidence="4" type="ORF">SAMN05444401_0018</name>
</gene>
<dbReference type="Gene3D" id="3.20.20.70">
    <property type="entry name" value="Aldolase class I"/>
    <property type="match status" value="1"/>
</dbReference>
<feature type="binding site" evidence="3">
    <location>
        <position position="181"/>
    </location>
    <ligand>
        <name>Zn(2+)</name>
        <dbReference type="ChEBI" id="CHEBI:29105"/>
        <label>1</label>
        <note>catalytic</note>
    </ligand>
</feature>
<feature type="binding site" evidence="3">
    <location>
        <position position="136"/>
    </location>
    <ligand>
        <name>Zn(2+)</name>
        <dbReference type="ChEBI" id="CHEBI:29105"/>
        <label>2</label>
    </ligand>
</feature>
<feature type="binding site" evidence="2">
    <location>
        <position position="182"/>
    </location>
    <ligand>
        <name>dihydroxyacetone phosphate</name>
        <dbReference type="ChEBI" id="CHEBI:57642"/>
    </ligand>
</feature>
<feature type="binding site" evidence="3">
    <location>
        <position position="85"/>
    </location>
    <ligand>
        <name>Zn(2+)</name>
        <dbReference type="ChEBI" id="CHEBI:29105"/>
        <label>1</label>
        <note>catalytic</note>
    </ligand>
</feature>
<feature type="active site" description="Proton donor" evidence="1">
    <location>
        <position position="84"/>
    </location>
</feature>
<organism evidence="4 5">
    <name type="scientific">Clostridium amylolyticum</name>
    <dbReference type="NCBI Taxonomy" id="1121298"/>
    <lineage>
        <taxon>Bacteria</taxon>
        <taxon>Bacillati</taxon>
        <taxon>Bacillota</taxon>
        <taxon>Clostridia</taxon>
        <taxon>Eubacteriales</taxon>
        <taxon>Clostridiaceae</taxon>
        <taxon>Clostridium</taxon>
    </lineage>
</organism>
<protein>
    <submittedName>
        <fullName evidence="4">Fructose-bisphosphate aldolase</fullName>
    </submittedName>
</protein>
<evidence type="ECO:0000313" key="5">
    <source>
        <dbReference type="Proteomes" id="UP000184080"/>
    </source>
</evidence>
<dbReference type="GO" id="GO:0005829">
    <property type="term" value="C:cytosol"/>
    <property type="evidence" value="ECO:0007669"/>
    <property type="project" value="TreeGrafter"/>
</dbReference>
<evidence type="ECO:0000313" key="4">
    <source>
        <dbReference type="EMBL" id="SHJ89036.1"/>
    </source>
</evidence>
<feature type="binding site" evidence="3">
    <location>
        <position position="106"/>
    </location>
    <ligand>
        <name>Zn(2+)</name>
        <dbReference type="ChEBI" id="CHEBI:29105"/>
        <label>2</label>
    </ligand>
</feature>
<proteinExistence type="predicted"/>
<evidence type="ECO:0000256" key="2">
    <source>
        <dbReference type="PIRSR" id="PIRSR001359-2"/>
    </source>
</evidence>
<keyword evidence="5" id="KW-1185">Reference proteome</keyword>
<keyword evidence="3" id="KW-0862">Zinc</keyword>
<name>A0A1M6N0B4_9CLOT</name>
<dbReference type="InterPro" id="IPR013785">
    <property type="entry name" value="Aldolase_TIM"/>
</dbReference>
<evidence type="ECO:0000256" key="1">
    <source>
        <dbReference type="PIRSR" id="PIRSR001359-1"/>
    </source>
</evidence>
<dbReference type="GO" id="GO:0009025">
    <property type="term" value="F:tagatose-bisphosphate aldolase activity"/>
    <property type="evidence" value="ECO:0007669"/>
    <property type="project" value="TreeGrafter"/>
</dbReference>
<evidence type="ECO:0000256" key="3">
    <source>
        <dbReference type="PIRSR" id="PIRSR001359-3"/>
    </source>
</evidence>
<dbReference type="SUPFAM" id="SSF51569">
    <property type="entry name" value="Aldolase"/>
    <property type="match status" value="1"/>
</dbReference>
<accession>A0A1M6N0B4</accession>
<dbReference type="EMBL" id="FQZO01000010">
    <property type="protein sequence ID" value="SHJ89036.1"/>
    <property type="molecule type" value="Genomic_DNA"/>
</dbReference>
<dbReference type="PIRSF" id="PIRSF001359">
    <property type="entry name" value="F_bP_aldolase_II"/>
    <property type="match status" value="1"/>
</dbReference>
<dbReference type="STRING" id="1121298.SAMN05444401_0018"/>